<protein>
    <submittedName>
        <fullName evidence="2">Uncharacterized protein</fullName>
    </submittedName>
</protein>
<dbReference type="EMBL" id="JAICCE010000011">
    <property type="protein sequence ID" value="KAG9271368.1"/>
    <property type="molecule type" value="Genomic_DNA"/>
</dbReference>
<name>A0A8T2LH36_ASTMX</name>
<comment type="caution">
    <text evidence="2">The sequence shown here is derived from an EMBL/GenBank/DDBJ whole genome shotgun (WGS) entry which is preliminary data.</text>
</comment>
<proteinExistence type="predicted"/>
<dbReference type="Proteomes" id="UP000752171">
    <property type="component" value="Unassembled WGS sequence"/>
</dbReference>
<gene>
    <name evidence="2" type="ORF">AMEX_G14282</name>
</gene>
<feature type="region of interest" description="Disordered" evidence="1">
    <location>
        <begin position="121"/>
        <end position="154"/>
    </location>
</feature>
<sequence length="170" mass="18935">MNNWSIVTGHPLMPGAQFYSDSPELYFAPPVLGCIMSDPGHHMGSASSSGLYMQPHMMDMSTCAAQPLYIRPTMSGAQFASASPELYMEPHMWDMRACAALPFCIPCCSAAHQQNLLNHPELDLKQEKGSGAKRQKRGKRKRKNKSDYDQTAEPPHTALISLHNLWNMMP</sequence>
<evidence type="ECO:0000256" key="1">
    <source>
        <dbReference type="SAM" id="MobiDB-lite"/>
    </source>
</evidence>
<organism evidence="2 3">
    <name type="scientific">Astyanax mexicanus</name>
    <name type="common">Blind cave fish</name>
    <name type="synonym">Astyanax fasciatus mexicanus</name>
    <dbReference type="NCBI Taxonomy" id="7994"/>
    <lineage>
        <taxon>Eukaryota</taxon>
        <taxon>Metazoa</taxon>
        <taxon>Chordata</taxon>
        <taxon>Craniata</taxon>
        <taxon>Vertebrata</taxon>
        <taxon>Euteleostomi</taxon>
        <taxon>Actinopterygii</taxon>
        <taxon>Neopterygii</taxon>
        <taxon>Teleostei</taxon>
        <taxon>Ostariophysi</taxon>
        <taxon>Characiformes</taxon>
        <taxon>Characoidei</taxon>
        <taxon>Acestrorhamphidae</taxon>
        <taxon>Acestrorhamphinae</taxon>
        <taxon>Astyanax</taxon>
    </lineage>
</organism>
<reference evidence="2 3" key="1">
    <citation type="submission" date="2021-07" db="EMBL/GenBank/DDBJ databases">
        <authorList>
            <person name="Imarazene B."/>
            <person name="Zahm M."/>
            <person name="Klopp C."/>
            <person name="Cabau C."/>
            <person name="Beille S."/>
            <person name="Jouanno E."/>
            <person name="Castinel A."/>
            <person name="Lluch J."/>
            <person name="Gil L."/>
            <person name="Kuchtly C."/>
            <person name="Lopez Roques C."/>
            <person name="Donnadieu C."/>
            <person name="Parrinello H."/>
            <person name="Journot L."/>
            <person name="Du K."/>
            <person name="Schartl M."/>
            <person name="Retaux S."/>
            <person name="Guiguen Y."/>
        </authorList>
    </citation>
    <scope>NUCLEOTIDE SEQUENCE [LARGE SCALE GENOMIC DNA]</scope>
    <source>
        <strain evidence="2">Pach_M1</strain>
        <tissue evidence="2">Testis</tissue>
    </source>
</reference>
<accession>A0A8T2LH36</accession>
<feature type="compositionally biased region" description="Basic residues" evidence="1">
    <location>
        <begin position="131"/>
        <end position="144"/>
    </location>
</feature>
<dbReference type="AlphaFoldDB" id="A0A8T2LH36"/>
<feature type="compositionally biased region" description="Basic and acidic residues" evidence="1">
    <location>
        <begin position="121"/>
        <end position="130"/>
    </location>
</feature>
<evidence type="ECO:0000313" key="2">
    <source>
        <dbReference type="EMBL" id="KAG9271368.1"/>
    </source>
</evidence>
<evidence type="ECO:0000313" key="3">
    <source>
        <dbReference type="Proteomes" id="UP000752171"/>
    </source>
</evidence>